<gene>
    <name evidence="8" type="ORF">BXZ70DRAFT_285756</name>
</gene>
<evidence type="ECO:0000313" key="8">
    <source>
        <dbReference type="EMBL" id="KAH8107244.1"/>
    </source>
</evidence>
<evidence type="ECO:0000256" key="2">
    <source>
        <dbReference type="ARBA" id="ARBA00022692"/>
    </source>
</evidence>
<keyword evidence="2 6" id="KW-0812">Transmembrane</keyword>
<dbReference type="GO" id="GO:0005737">
    <property type="term" value="C:cytoplasm"/>
    <property type="evidence" value="ECO:0007669"/>
    <property type="project" value="TreeGrafter"/>
</dbReference>
<dbReference type="OrthoDB" id="2159384at2759"/>
<evidence type="ECO:0000256" key="5">
    <source>
        <dbReference type="SAM" id="MobiDB-lite"/>
    </source>
</evidence>
<dbReference type="PANTHER" id="PTHR10783">
    <property type="entry name" value="XENOTROPIC AND POLYTROPIC RETROVIRUS RECEPTOR 1-RELATED"/>
    <property type="match status" value="1"/>
</dbReference>
<feature type="transmembrane region" description="Helical" evidence="6">
    <location>
        <begin position="12"/>
        <end position="33"/>
    </location>
</feature>
<proteinExistence type="predicted"/>
<dbReference type="PANTHER" id="PTHR10783:SF46">
    <property type="entry name" value="PROTEIN ERD1 HOMOLOG 2"/>
    <property type="match status" value="1"/>
</dbReference>
<evidence type="ECO:0000256" key="3">
    <source>
        <dbReference type="ARBA" id="ARBA00022989"/>
    </source>
</evidence>
<evidence type="ECO:0000313" key="9">
    <source>
        <dbReference type="Proteomes" id="UP000813824"/>
    </source>
</evidence>
<name>A0A8K0V0U0_9AGAR</name>
<feature type="region of interest" description="Disordered" evidence="5">
    <location>
        <begin position="447"/>
        <end position="474"/>
    </location>
</feature>
<evidence type="ECO:0000256" key="6">
    <source>
        <dbReference type="SAM" id="Phobius"/>
    </source>
</evidence>
<reference evidence="8" key="1">
    <citation type="journal article" date="2021" name="New Phytol.">
        <title>Evolutionary innovations through gain and loss of genes in the ectomycorrhizal Boletales.</title>
        <authorList>
            <person name="Wu G."/>
            <person name="Miyauchi S."/>
            <person name="Morin E."/>
            <person name="Kuo A."/>
            <person name="Drula E."/>
            <person name="Varga T."/>
            <person name="Kohler A."/>
            <person name="Feng B."/>
            <person name="Cao Y."/>
            <person name="Lipzen A."/>
            <person name="Daum C."/>
            <person name="Hundley H."/>
            <person name="Pangilinan J."/>
            <person name="Johnson J."/>
            <person name="Barry K."/>
            <person name="LaButti K."/>
            <person name="Ng V."/>
            <person name="Ahrendt S."/>
            <person name="Min B."/>
            <person name="Choi I.G."/>
            <person name="Park H."/>
            <person name="Plett J.M."/>
            <person name="Magnuson J."/>
            <person name="Spatafora J.W."/>
            <person name="Nagy L.G."/>
            <person name="Henrissat B."/>
            <person name="Grigoriev I.V."/>
            <person name="Yang Z.L."/>
            <person name="Xu J."/>
            <person name="Martin F.M."/>
        </authorList>
    </citation>
    <scope>NUCLEOTIDE SEQUENCE</scope>
    <source>
        <strain evidence="8">KKN 215</strain>
    </source>
</reference>
<dbReference type="EMBL" id="JAEVFJ010000002">
    <property type="protein sequence ID" value="KAH8107244.1"/>
    <property type="molecule type" value="Genomic_DNA"/>
</dbReference>
<evidence type="ECO:0000256" key="4">
    <source>
        <dbReference type="ARBA" id="ARBA00023136"/>
    </source>
</evidence>
<comment type="subcellular location">
    <subcellularLocation>
        <location evidence="1">Membrane</location>
        <topology evidence="1">Multi-pass membrane protein</topology>
    </subcellularLocation>
</comment>
<dbReference type="Proteomes" id="UP000813824">
    <property type="component" value="Unassembled WGS sequence"/>
</dbReference>
<feature type="compositionally biased region" description="Basic and acidic residues" evidence="5">
    <location>
        <begin position="447"/>
        <end position="460"/>
    </location>
</feature>
<evidence type="ECO:0000259" key="7">
    <source>
        <dbReference type="PROSITE" id="PS51380"/>
    </source>
</evidence>
<dbReference type="PROSITE" id="PS51380">
    <property type="entry name" value="EXS"/>
    <property type="match status" value="1"/>
</dbReference>
<dbReference type="GO" id="GO:0016020">
    <property type="term" value="C:membrane"/>
    <property type="evidence" value="ECO:0007669"/>
    <property type="project" value="UniProtKB-SubCell"/>
</dbReference>
<dbReference type="Pfam" id="PF03124">
    <property type="entry name" value="EXS"/>
    <property type="match status" value="1"/>
</dbReference>
<dbReference type="InterPro" id="IPR004342">
    <property type="entry name" value="EXS_C"/>
</dbReference>
<sequence>MDSDVGEEVTFSAIFPLPFRVLVLAGLGILSWATNLHGLSIAGIDAPYVLNLDNRHSHHHPNRRTDSPLPTEQRSGWKMVSNPRSLHAPVYRLSIQCALITSAAWLVYRNATAGTLGLVDVFKYIPAVTGLLMFMVLVSPFNVFGKPERDAFLHAIHRCMFAPSEQPVHFSDVVLADVFTSYAKVIGDVWLSLCMLLPGGSLLVQPQFAGWSRWILPALMSLPYAVRFRQCIIEYRLSGNRTQRHMYNAIKYASAFPVIFLSAAQRLVGTDAIPAATVKVSWLKAHPIFRIWLLAAAVNSLYSFWWDVTHDWGFDLLSTRSEFNPVAKNHLRSPPKRLLLPKKHSLSDEDVEDISDPHDILDSAPSHNPRRYPYGLRPTLLFPLPVYPFAILVDLVLRLTWSVKLSSHLHSKTEGDLLIFWIEMAELVRRWMWLFLRVEWEVVKEREGNRSRRPSHDDSILSRYSSPATNGVMGSAVQEEYELTLGTGSQLPRT</sequence>
<keyword evidence="9" id="KW-1185">Reference proteome</keyword>
<organism evidence="8 9">
    <name type="scientific">Cristinia sonorae</name>
    <dbReference type="NCBI Taxonomy" id="1940300"/>
    <lineage>
        <taxon>Eukaryota</taxon>
        <taxon>Fungi</taxon>
        <taxon>Dikarya</taxon>
        <taxon>Basidiomycota</taxon>
        <taxon>Agaricomycotina</taxon>
        <taxon>Agaricomycetes</taxon>
        <taxon>Agaricomycetidae</taxon>
        <taxon>Agaricales</taxon>
        <taxon>Pleurotineae</taxon>
        <taxon>Stephanosporaceae</taxon>
        <taxon>Cristinia</taxon>
    </lineage>
</organism>
<protein>
    <submittedName>
        <fullName evidence="8">EXS-domain-containing protein</fullName>
    </submittedName>
</protein>
<keyword evidence="3 6" id="KW-1133">Transmembrane helix</keyword>
<comment type="caution">
    <text evidence="8">The sequence shown here is derived from an EMBL/GenBank/DDBJ whole genome shotgun (WGS) entry which is preliminary data.</text>
</comment>
<keyword evidence="4 6" id="KW-0472">Membrane</keyword>
<dbReference type="AlphaFoldDB" id="A0A8K0V0U0"/>
<accession>A0A8K0V0U0</accession>
<feature type="transmembrane region" description="Helical" evidence="6">
    <location>
        <begin position="90"/>
        <end position="108"/>
    </location>
</feature>
<feature type="transmembrane region" description="Helical" evidence="6">
    <location>
        <begin position="124"/>
        <end position="144"/>
    </location>
</feature>
<feature type="domain" description="EXS" evidence="7">
    <location>
        <begin position="207"/>
        <end position="469"/>
    </location>
</feature>
<evidence type="ECO:0000256" key="1">
    <source>
        <dbReference type="ARBA" id="ARBA00004141"/>
    </source>
</evidence>